<keyword evidence="1" id="KW-0472">Membrane</keyword>
<dbReference type="EMBL" id="QEKT01000003">
    <property type="protein sequence ID" value="PVY85050.1"/>
    <property type="molecule type" value="Genomic_DNA"/>
</dbReference>
<comment type="caution">
    <text evidence="2">The sequence shown here is derived from an EMBL/GenBank/DDBJ whole genome shotgun (WGS) entry which is preliminary data.</text>
</comment>
<dbReference type="InterPro" id="IPR039076">
    <property type="entry name" value="DivIC"/>
</dbReference>
<dbReference type="AlphaFoldDB" id="A0A2U1DBK0"/>
<dbReference type="PANTHER" id="PTHR40027">
    <property type="entry name" value="CELL DIVISION PROTEIN DIVIC"/>
    <property type="match status" value="1"/>
</dbReference>
<organism evidence="2 3">
    <name type="scientific">Convivina intestini</name>
    <dbReference type="NCBI Taxonomy" id="1505726"/>
    <lineage>
        <taxon>Bacteria</taxon>
        <taxon>Bacillati</taxon>
        <taxon>Bacillota</taxon>
        <taxon>Bacilli</taxon>
        <taxon>Lactobacillales</taxon>
        <taxon>Lactobacillaceae</taxon>
        <taxon>Convivina</taxon>
    </lineage>
</organism>
<dbReference type="PANTHER" id="PTHR40027:SF1">
    <property type="entry name" value="CELL DIVISION PROTEIN DIVIC"/>
    <property type="match status" value="1"/>
</dbReference>
<reference evidence="2 3" key="1">
    <citation type="submission" date="2018-04" db="EMBL/GenBank/DDBJ databases">
        <title>Genomic Encyclopedia of Type Strains, Phase IV (KMG-IV): sequencing the most valuable type-strain genomes for metagenomic binning, comparative biology and taxonomic classification.</title>
        <authorList>
            <person name="Goeker M."/>
        </authorList>
    </citation>
    <scope>NUCLEOTIDE SEQUENCE [LARGE SCALE GENOMIC DNA]</scope>
    <source>
        <strain evidence="2 3">DSM 28795</strain>
    </source>
</reference>
<evidence type="ECO:0000313" key="2">
    <source>
        <dbReference type="EMBL" id="PVY85050.1"/>
    </source>
</evidence>
<dbReference type="Proteomes" id="UP000245433">
    <property type="component" value="Unassembled WGS sequence"/>
</dbReference>
<feature type="transmembrane region" description="Helical" evidence="1">
    <location>
        <begin position="47"/>
        <end position="64"/>
    </location>
</feature>
<proteinExistence type="predicted"/>
<dbReference type="InterPro" id="IPR007060">
    <property type="entry name" value="FtsL/DivIC"/>
</dbReference>
<evidence type="ECO:0000256" key="1">
    <source>
        <dbReference type="SAM" id="Phobius"/>
    </source>
</evidence>
<keyword evidence="1" id="KW-1133">Transmembrane helix</keyword>
<keyword evidence="2" id="KW-0131">Cell cycle</keyword>
<gene>
    <name evidence="2" type="ORF">C7384_10369</name>
</gene>
<keyword evidence="1" id="KW-0812">Transmembrane</keyword>
<dbReference type="OrthoDB" id="2151746at2"/>
<keyword evidence="2" id="KW-0132">Cell division</keyword>
<keyword evidence="3" id="KW-1185">Reference proteome</keyword>
<name>A0A2U1DBK0_9LACO</name>
<evidence type="ECO:0000313" key="3">
    <source>
        <dbReference type="Proteomes" id="UP000245433"/>
    </source>
</evidence>
<accession>A0A2U1DBK0</accession>
<protein>
    <submittedName>
        <fullName evidence="2">Cell division protein DivIC</fullName>
    </submittedName>
</protein>
<sequence length="132" mass="15134">MANYSRLQPNITPLNARIAYQIEAAGKRRDAAARHYRQVHARRIKRIKWIGIAAMAIFLIQLLMSQVRLHDANKGLTVSQQKLTGVQKSNTELKKDAKQLNDPAYLEQVLREKYGYAKSGETIYNLPEHNYA</sequence>
<dbReference type="Pfam" id="PF04977">
    <property type="entry name" value="DivIC"/>
    <property type="match status" value="1"/>
</dbReference>
<dbReference type="GO" id="GO:0051301">
    <property type="term" value="P:cell division"/>
    <property type="evidence" value="ECO:0007669"/>
    <property type="project" value="UniProtKB-KW"/>
</dbReference>
<dbReference type="RefSeq" id="WP_089938497.1">
    <property type="nucleotide sequence ID" value="NZ_CAKOEX010000003.1"/>
</dbReference>